<name>A0A5E7WUH0_PSEFL</name>
<dbReference type="Proteomes" id="UP000325645">
    <property type="component" value="Unassembled WGS sequence"/>
</dbReference>
<protein>
    <submittedName>
        <fullName evidence="1">Uncharacterized protein</fullName>
    </submittedName>
</protein>
<dbReference type="AlphaFoldDB" id="A0A5E7WUH0"/>
<dbReference type="EMBL" id="CABVJH010000018">
    <property type="protein sequence ID" value="VVQ38410.1"/>
    <property type="molecule type" value="Genomic_DNA"/>
</dbReference>
<gene>
    <name evidence="1" type="ORF">PS943_05853</name>
</gene>
<evidence type="ECO:0000313" key="2">
    <source>
        <dbReference type="Proteomes" id="UP000325645"/>
    </source>
</evidence>
<evidence type="ECO:0000313" key="1">
    <source>
        <dbReference type="EMBL" id="VVQ38410.1"/>
    </source>
</evidence>
<accession>A0A5E7WUH0</accession>
<sequence length="80" mass="8717">MSRRRFKQGEGAAWAKAVQVVNHQCDRLTLFLDATPGHQLSKGLARAGQAVKPDFLFAAPFSDRSALLLAMACLFNSVGR</sequence>
<organism evidence="1 2">
    <name type="scientific">Pseudomonas fluorescens</name>
    <dbReference type="NCBI Taxonomy" id="294"/>
    <lineage>
        <taxon>Bacteria</taxon>
        <taxon>Pseudomonadati</taxon>
        <taxon>Pseudomonadota</taxon>
        <taxon>Gammaproteobacteria</taxon>
        <taxon>Pseudomonadales</taxon>
        <taxon>Pseudomonadaceae</taxon>
        <taxon>Pseudomonas</taxon>
    </lineage>
</organism>
<proteinExistence type="predicted"/>
<reference evidence="1 2" key="1">
    <citation type="submission" date="2019-09" db="EMBL/GenBank/DDBJ databases">
        <authorList>
            <person name="Chandra G."/>
            <person name="Truman W A."/>
        </authorList>
    </citation>
    <scope>NUCLEOTIDE SEQUENCE [LARGE SCALE GENOMIC DNA]</scope>
    <source>
        <strain evidence="1">PS943</strain>
    </source>
</reference>